<dbReference type="InterPro" id="IPR004101">
    <property type="entry name" value="Mur_ligase_C"/>
</dbReference>
<comment type="pathway">
    <text evidence="4">Cofactor biosynthesis; tetrahydrofolylpolyglutamate biosynthesis.</text>
</comment>
<accession>A0A3D9YXU9</accession>
<evidence type="ECO:0000259" key="24">
    <source>
        <dbReference type="Pfam" id="PF08245"/>
    </source>
</evidence>
<dbReference type="PROSITE" id="PS01012">
    <property type="entry name" value="FOLYLPOLYGLU_SYNT_2"/>
    <property type="match status" value="1"/>
</dbReference>
<evidence type="ECO:0000256" key="13">
    <source>
        <dbReference type="ARBA" id="ARBA00022842"/>
    </source>
</evidence>
<evidence type="ECO:0000313" key="25">
    <source>
        <dbReference type="EMBL" id="REF86511.1"/>
    </source>
</evidence>
<dbReference type="Gene3D" id="3.40.1190.10">
    <property type="entry name" value="Mur-like, catalytic domain"/>
    <property type="match status" value="1"/>
</dbReference>
<gene>
    <name evidence="25" type="ORF">DES32_2565</name>
</gene>
<dbReference type="RefSeq" id="WP_115837033.1">
    <property type="nucleotide sequence ID" value="NZ_CP025086.1"/>
</dbReference>
<dbReference type="AlphaFoldDB" id="A0A3D9YXU9"/>
<evidence type="ECO:0000256" key="9">
    <source>
        <dbReference type="ARBA" id="ARBA00022598"/>
    </source>
</evidence>
<dbReference type="NCBIfam" id="TIGR01499">
    <property type="entry name" value="folC"/>
    <property type="match status" value="1"/>
</dbReference>
<dbReference type="Proteomes" id="UP000256900">
    <property type="component" value="Unassembled WGS sequence"/>
</dbReference>
<evidence type="ECO:0000256" key="1">
    <source>
        <dbReference type="ARBA" id="ARBA00001946"/>
    </source>
</evidence>
<dbReference type="GO" id="GO:0046654">
    <property type="term" value="P:tetrahydrofolate biosynthetic process"/>
    <property type="evidence" value="ECO:0007669"/>
    <property type="project" value="UniProtKB-UniPathway"/>
</dbReference>
<keyword evidence="9 22" id="KW-0436">Ligase</keyword>
<comment type="pathway">
    <text evidence="3">Cofactor biosynthesis; tetrahydrofolate biosynthesis; 7,8-dihydrofolate from 2-amino-4-hydroxy-6-hydroxymethyl-7,8-dihydropteridine diphosphate and 4-aminobenzoate: step 2/2.</text>
</comment>
<dbReference type="PANTHER" id="PTHR11136">
    <property type="entry name" value="FOLYLPOLYGLUTAMATE SYNTHASE-RELATED"/>
    <property type="match status" value="1"/>
</dbReference>
<dbReference type="Pfam" id="PF08245">
    <property type="entry name" value="Mur_ligase_M"/>
    <property type="match status" value="1"/>
</dbReference>
<evidence type="ECO:0000256" key="19">
    <source>
        <dbReference type="ARBA" id="ARBA00047808"/>
    </source>
</evidence>
<evidence type="ECO:0000256" key="2">
    <source>
        <dbReference type="ARBA" id="ARBA00002714"/>
    </source>
</evidence>
<sequence>MSLLPSEGANEQSDLILERLLDLHPKKIDLSLGRLERLLRALGAPQEHLPPVIHVAGTNGKGSSIAFMRAILEAAGKSVHVYTSPHLVRFHERIRLGQKGGGRLVDDADLAAALSLCEKVNAGAPITFFEITTAAAFVLFSRNPADYLLLEVGLGGRVDATNVIDRPAACLITPVSMDHPEFLGATVPEIAREKAGILKHGVPAVLGFQQPEALKVLEARATEVGAPLQIAGQDFFIREEHGRLIYEDERGLIDLPLPRLAGRHQHQNAAGAIATLRLVEPDLGPSALETGLATTDWPARLQRLSKGNLVALAPAGTEIWLDGAHNEDGARVLAQAMADREEKAPRPLVLVTGTLAAKDTGAVLRAFKGLAQEVLAVPVHGEHAARTPADVAALANAEGVPAVACESVESALRFLTARKWALPPRVLIAGSLYLAGEVLRLNGTPPQ</sequence>
<keyword evidence="10" id="KW-0479">Metal-binding</keyword>
<comment type="catalytic activity">
    <reaction evidence="19">
        <text>10-formyltetrahydrofolyl-(gamma-L-Glu)(n) + L-glutamate + ATP = 10-formyltetrahydrofolyl-(gamma-L-Glu)(n+1) + ADP + phosphate + H(+)</text>
        <dbReference type="Rhea" id="RHEA:51904"/>
        <dbReference type="Rhea" id="RHEA-COMP:13088"/>
        <dbReference type="Rhea" id="RHEA-COMP:14300"/>
        <dbReference type="ChEBI" id="CHEBI:15378"/>
        <dbReference type="ChEBI" id="CHEBI:29985"/>
        <dbReference type="ChEBI" id="CHEBI:30616"/>
        <dbReference type="ChEBI" id="CHEBI:43474"/>
        <dbReference type="ChEBI" id="CHEBI:134413"/>
        <dbReference type="ChEBI" id="CHEBI:456216"/>
        <dbReference type="EC" id="6.3.2.17"/>
    </reaction>
</comment>
<keyword evidence="14" id="KW-0289">Folate biosynthesis</keyword>
<dbReference type="InterPro" id="IPR013221">
    <property type="entry name" value="Mur_ligase_cen"/>
</dbReference>
<comment type="similarity">
    <text evidence="5 22">Belongs to the folylpolyglutamate synthase family.</text>
</comment>
<protein>
    <recommendedName>
        <fullName evidence="8">Dihydrofolate synthase/folylpolyglutamate synthase</fullName>
        <ecNumber evidence="6">6.3.2.12</ecNumber>
        <ecNumber evidence="7">6.3.2.17</ecNumber>
    </recommendedName>
    <alternativeName>
        <fullName evidence="17">Folylpoly-gamma-glutamate synthetase-dihydrofolate synthetase</fullName>
    </alternativeName>
    <alternativeName>
        <fullName evidence="15">Folylpolyglutamate synthetase</fullName>
    </alternativeName>
    <alternativeName>
        <fullName evidence="16">Tetrahydrofolylpolyglutamate synthase</fullName>
    </alternativeName>
</protein>
<evidence type="ECO:0000256" key="3">
    <source>
        <dbReference type="ARBA" id="ARBA00004799"/>
    </source>
</evidence>
<evidence type="ECO:0000256" key="15">
    <source>
        <dbReference type="ARBA" id="ARBA00030048"/>
    </source>
</evidence>
<dbReference type="InterPro" id="IPR036615">
    <property type="entry name" value="Mur_ligase_C_dom_sf"/>
</dbReference>
<keyword evidence="12 22" id="KW-0067">ATP-binding</keyword>
<evidence type="ECO:0000256" key="11">
    <source>
        <dbReference type="ARBA" id="ARBA00022741"/>
    </source>
</evidence>
<dbReference type="EMBL" id="QUMO01000003">
    <property type="protein sequence ID" value="REF86511.1"/>
    <property type="molecule type" value="Genomic_DNA"/>
</dbReference>
<dbReference type="GO" id="GO:0008841">
    <property type="term" value="F:dihydrofolate synthase activity"/>
    <property type="evidence" value="ECO:0007669"/>
    <property type="project" value="UniProtKB-EC"/>
</dbReference>
<dbReference type="SUPFAM" id="SSF53623">
    <property type="entry name" value="MurD-like peptide ligases, catalytic domain"/>
    <property type="match status" value="1"/>
</dbReference>
<evidence type="ECO:0000256" key="5">
    <source>
        <dbReference type="ARBA" id="ARBA00008276"/>
    </source>
</evidence>
<comment type="cofactor">
    <cofactor evidence="1">
        <name>Mg(2+)</name>
        <dbReference type="ChEBI" id="CHEBI:18420"/>
    </cofactor>
</comment>
<evidence type="ECO:0000256" key="18">
    <source>
        <dbReference type="ARBA" id="ARBA00047493"/>
    </source>
</evidence>
<evidence type="ECO:0000256" key="7">
    <source>
        <dbReference type="ARBA" id="ARBA00013025"/>
    </source>
</evidence>
<dbReference type="InterPro" id="IPR036565">
    <property type="entry name" value="Mur-like_cat_sf"/>
</dbReference>
<keyword evidence="13" id="KW-0460">Magnesium</keyword>
<evidence type="ECO:0000256" key="12">
    <source>
        <dbReference type="ARBA" id="ARBA00022840"/>
    </source>
</evidence>
<dbReference type="FunFam" id="3.40.1190.10:FF:000011">
    <property type="entry name" value="Folylpolyglutamate synthase/dihydrofolate synthase"/>
    <property type="match status" value="1"/>
</dbReference>
<evidence type="ECO:0000256" key="22">
    <source>
        <dbReference type="PIRNR" id="PIRNR001563"/>
    </source>
</evidence>
<evidence type="ECO:0000256" key="4">
    <source>
        <dbReference type="ARBA" id="ARBA00005150"/>
    </source>
</evidence>
<dbReference type="GO" id="GO:0046656">
    <property type="term" value="P:folic acid biosynthetic process"/>
    <property type="evidence" value="ECO:0007669"/>
    <property type="project" value="UniProtKB-KW"/>
</dbReference>
<evidence type="ECO:0000256" key="20">
    <source>
        <dbReference type="ARBA" id="ARBA00049035"/>
    </source>
</evidence>
<dbReference type="PANTHER" id="PTHR11136:SF0">
    <property type="entry name" value="DIHYDROFOLATE SYNTHETASE-RELATED"/>
    <property type="match status" value="1"/>
</dbReference>
<feature type="domain" description="Mur ligase central" evidence="24">
    <location>
        <begin position="55"/>
        <end position="275"/>
    </location>
</feature>
<evidence type="ECO:0000313" key="26">
    <source>
        <dbReference type="Proteomes" id="UP000256900"/>
    </source>
</evidence>
<comment type="catalytic activity">
    <reaction evidence="20">
        <text>(6R)-5,10-methylenetetrahydrofolyl-(gamma-L-Glu)(n) + L-glutamate + ATP = (6R)-5,10-methylenetetrahydrofolyl-(gamma-L-Glu)(n+1) + ADP + phosphate + H(+)</text>
        <dbReference type="Rhea" id="RHEA:51912"/>
        <dbReference type="Rhea" id="RHEA-COMP:13257"/>
        <dbReference type="Rhea" id="RHEA-COMP:13258"/>
        <dbReference type="ChEBI" id="CHEBI:15378"/>
        <dbReference type="ChEBI" id="CHEBI:29985"/>
        <dbReference type="ChEBI" id="CHEBI:30616"/>
        <dbReference type="ChEBI" id="CHEBI:43474"/>
        <dbReference type="ChEBI" id="CHEBI:136572"/>
        <dbReference type="ChEBI" id="CHEBI:456216"/>
        <dbReference type="EC" id="6.3.2.17"/>
    </reaction>
</comment>
<dbReference type="SUPFAM" id="SSF53244">
    <property type="entry name" value="MurD-like peptide ligases, peptide-binding domain"/>
    <property type="match status" value="1"/>
</dbReference>
<dbReference type="Pfam" id="PF02875">
    <property type="entry name" value="Mur_ligase_C"/>
    <property type="match status" value="1"/>
</dbReference>
<comment type="catalytic activity">
    <reaction evidence="21">
        <text>7,8-dihydropteroate + L-glutamate + ATP = 7,8-dihydrofolate + ADP + phosphate + H(+)</text>
        <dbReference type="Rhea" id="RHEA:23584"/>
        <dbReference type="ChEBI" id="CHEBI:15378"/>
        <dbReference type="ChEBI" id="CHEBI:17839"/>
        <dbReference type="ChEBI" id="CHEBI:29985"/>
        <dbReference type="ChEBI" id="CHEBI:30616"/>
        <dbReference type="ChEBI" id="CHEBI:43474"/>
        <dbReference type="ChEBI" id="CHEBI:57451"/>
        <dbReference type="ChEBI" id="CHEBI:456216"/>
        <dbReference type="EC" id="6.3.2.12"/>
    </reaction>
</comment>
<dbReference type="EC" id="6.3.2.17" evidence="7"/>
<evidence type="ECO:0000256" key="8">
    <source>
        <dbReference type="ARBA" id="ARBA00019357"/>
    </source>
</evidence>
<evidence type="ECO:0000256" key="17">
    <source>
        <dbReference type="ARBA" id="ARBA00032510"/>
    </source>
</evidence>
<dbReference type="UniPathway" id="UPA00077">
    <property type="reaction ID" value="UER00157"/>
</dbReference>
<evidence type="ECO:0000256" key="16">
    <source>
        <dbReference type="ARBA" id="ARBA00030592"/>
    </source>
</evidence>
<evidence type="ECO:0000259" key="23">
    <source>
        <dbReference type="Pfam" id="PF02875"/>
    </source>
</evidence>
<evidence type="ECO:0000256" key="10">
    <source>
        <dbReference type="ARBA" id="ARBA00022723"/>
    </source>
</evidence>
<dbReference type="OrthoDB" id="9809356at2"/>
<dbReference type="GO" id="GO:0005524">
    <property type="term" value="F:ATP binding"/>
    <property type="evidence" value="ECO:0007669"/>
    <property type="project" value="UniProtKB-KW"/>
</dbReference>
<evidence type="ECO:0000256" key="21">
    <source>
        <dbReference type="ARBA" id="ARBA00049161"/>
    </source>
</evidence>
<comment type="function">
    <text evidence="2">Functions in two distinct reactions of the de novo folate biosynthetic pathway. Catalyzes the addition of a glutamate residue to dihydropteroate (7,8-dihydropteroate or H2Pte) to form dihydrofolate (7,8-dihydrofolate monoglutamate or H2Pte-Glu). Also catalyzes successive additions of L-glutamate to tetrahydrofolate or 10-formyltetrahydrofolate or 5,10-methylenetetrahydrofolate, leading to folylpolyglutamate derivatives.</text>
</comment>
<dbReference type="EC" id="6.3.2.12" evidence="6"/>
<comment type="caution">
    <text evidence="25">The sequence shown here is derived from an EMBL/GenBank/DDBJ whole genome shotgun (WGS) entry which is preliminary data.</text>
</comment>
<dbReference type="PIRSF" id="PIRSF001563">
    <property type="entry name" value="Folylpolyglu_synth"/>
    <property type="match status" value="1"/>
</dbReference>
<organism evidence="25 26">
    <name type="scientific">Methylovirgula ligni</name>
    <dbReference type="NCBI Taxonomy" id="569860"/>
    <lineage>
        <taxon>Bacteria</taxon>
        <taxon>Pseudomonadati</taxon>
        <taxon>Pseudomonadota</taxon>
        <taxon>Alphaproteobacteria</taxon>
        <taxon>Hyphomicrobiales</taxon>
        <taxon>Beijerinckiaceae</taxon>
        <taxon>Methylovirgula</taxon>
    </lineage>
</organism>
<dbReference type="InterPro" id="IPR018109">
    <property type="entry name" value="Folylpolyglutamate_synth_CS"/>
</dbReference>
<reference evidence="25 26" key="1">
    <citation type="submission" date="2018-08" db="EMBL/GenBank/DDBJ databases">
        <title>Genomic Encyclopedia of Type Strains, Phase IV (KMG-IV): sequencing the most valuable type-strain genomes for metagenomic binning, comparative biology and taxonomic classification.</title>
        <authorList>
            <person name="Goeker M."/>
        </authorList>
    </citation>
    <scope>NUCLEOTIDE SEQUENCE [LARGE SCALE GENOMIC DNA]</scope>
    <source>
        <strain evidence="25 26">BW863</strain>
    </source>
</reference>
<dbReference type="GO" id="GO:0004326">
    <property type="term" value="F:tetrahydrofolylpolyglutamate synthase activity"/>
    <property type="evidence" value="ECO:0007669"/>
    <property type="project" value="UniProtKB-EC"/>
</dbReference>
<keyword evidence="26" id="KW-1185">Reference proteome</keyword>
<dbReference type="GO" id="GO:0005737">
    <property type="term" value="C:cytoplasm"/>
    <property type="evidence" value="ECO:0007669"/>
    <property type="project" value="TreeGrafter"/>
</dbReference>
<evidence type="ECO:0000256" key="6">
    <source>
        <dbReference type="ARBA" id="ARBA00013023"/>
    </source>
</evidence>
<name>A0A3D9YXU9_9HYPH</name>
<dbReference type="Gene3D" id="3.90.190.20">
    <property type="entry name" value="Mur ligase, C-terminal domain"/>
    <property type="match status" value="1"/>
</dbReference>
<dbReference type="InterPro" id="IPR001645">
    <property type="entry name" value="Folylpolyglutamate_synth"/>
</dbReference>
<proteinExistence type="inferred from homology"/>
<dbReference type="GO" id="GO:0046872">
    <property type="term" value="F:metal ion binding"/>
    <property type="evidence" value="ECO:0007669"/>
    <property type="project" value="UniProtKB-KW"/>
</dbReference>
<feature type="domain" description="Mur ligase C-terminal" evidence="23">
    <location>
        <begin position="315"/>
        <end position="431"/>
    </location>
</feature>
<keyword evidence="11 22" id="KW-0547">Nucleotide-binding</keyword>
<evidence type="ECO:0000256" key="14">
    <source>
        <dbReference type="ARBA" id="ARBA00022909"/>
    </source>
</evidence>
<comment type="catalytic activity">
    <reaction evidence="18">
        <text>(6S)-5,6,7,8-tetrahydrofolyl-(gamma-L-Glu)(n) + L-glutamate + ATP = (6S)-5,6,7,8-tetrahydrofolyl-(gamma-L-Glu)(n+1) + ADP + phosphate + H(+)</text>
        <dbReference type="Rhea" id="RHEA:10580"/>
        <dbReference type="Rhea" id="RHEA-COMP:14738"/>
        <dbReference type="Rhea" id="RHEA-COMP:14740"/>
        <dbReference type="ChEBI" id="CHEBI:15378"/>
        <dbReference type="ChEBI" id="CHEBI:29985"/>
        <dbReference type="ChEBI" id="CHEBI:30616"/>
        <dbReference type="ChEBI" id="CHEBI:43474"/>
        <dbReference type="ChEBI" id="CHEBI:141005"/>
        <dbReference type="ChEBI" id="CHEBI:456216"/>
        <dbReference type="EC" id="6.3.2.17"/>
    </reaction>
</comment>